<accession>A7SKS3</accession>
<dbReference type="GO" id="GO:0004930">
    <property type="term" value="F:G protein-coupled receptor activity"/>
    <property type="evidence" value="ECO:0000318"/>
    <property type="project" value="GO_Central"/>
</dbReference>
<dbReference type="PANTHER" id="PTHR24249:SF372">
    <property type="entry name" value="G-PROTEIN COUPLED RECEPTORS FAMILY 1 PROFILE DOMAIN-CONTAINING PROTEIN"/>
    <property type="match status" value="1"/>
</dbReference>
<feature type="domain" description="G-protein coupled receptors family 1 profile" evidence="11">
    <location>
        <begin position="8"/>
        <end position="244"/>
    </location>
</feature>
<feature type="transmembrane region" description="Helical" evidence="10">
    <location>
        <begin position="193"/>
        <end position="213"/>
    </location>
</feature>
<dbReference type="Pfam" id="PF00001">
    <property type="entry name" value="7tm_1"/>
    <property type="match status" value="2"/>
</dbReference>
<dbReference type="InParanoid" id="A7SKS3"/>
<evidence type="ECO:0000256" key="10">
    <source>
        <dbReference type="SAM" id="Phobius"/>
    </source>
</evidence>
<evidence type="ECO:0000256" key="3">
    <source>
        <dbReference type="ARBA" id="ARBA00022692"/>
    </source>
</evidence>
<keyword evidence="3 9" id="KW-0812">Transmembrane</keyword>
<proteinExistence type="inferred from homology"/>
<evidence type="ECO:0000313" key="12">
    <source>
        <dbReference type="EMBL" id="EDO35667.1"/>
    </source>
</evidence>
<dbReference type="Gene3D" id="1.20.1070.10">
    <property type="entry name" value="Rhodopsin 7-helix transmembrane proteins"/>
    <property type="match status" value="1"/>
</dbReference>
<dbReference type="PROSITE" id="PS50262">
    <property type="entry name" value="G_PROTEIN_RECEP_F1_2"/>
    <property type="match status" value="1"/>
</dbReference>
<dbReference type="CDD" id="cd00637">
    <property type="entry name" value="7tm_classA_rhodopsin-like"/>
    <property type="match status" value="1"/>
</dbReference>
<keyword evidence="6 10" id="KW-0472">Membrane</keyword>
<dbReference type="OMA" id="RPHENEN"/>
<keyword evidence="4 10" id="KW-1133">Transmembrane helix</keyword>
<feature type="transmembrane region" description="Helical" evidence="10">
    <location>
        <begin position="65"/>
        <end position="89"/>
    </location>
</feature>
<evidence type="ECO:0000256" key="6">
    <source>
        <dbReference type="ARBA" id="ARBA00023136"/>
    </source>
</evidence>
<dbReference type="AlphaFoldDB" id="A7SKS3"/>
<feature type="transmembrane region" description="Helical" evidence="10">
    <location>
        <begin position="26"/>
        <end position="45"/>
    </location>
</feature>
<keyword evidence="7 9" id="KW-0675">Receptor</keyword>
<gene>
    <name evidence="12" type="ORF">NEMVEDRAFT_v1g122001</name>
</gene>
<reference evidence="12 13" key="1">
    <citation type="journal article" date="2007" name="Science">
        <title>Sea anemone genome reveals ancestral eumetazoan gene repertoire and genomic organization.</title>
        <authorList>
            <person name="Putnam N.H."/>
            <person name="Srivastava M."/>
            <person name="Hellsten U."/>
            <person name="Dirks B."/>
            <person name="Chapman J."/>
            <person name="Salamov A."/>
            <person name="Terry A."/>
            <person name="Shapiro H."/>
            <person name="Lindquist E."/>
            <person name="Kapitonov V.V."/>
            <person name="Jurka J."/>
            <person name="Genikhovich G."/>
            <person name="Grigoriev I.V."/>
            <person name="Lucas S.M."/>
            <person name="Steele R.E."/>
            <person name="Finnerty J.R."/>
            <person name="Technau U."/>
            <person name="Martindale M.Q."/>
            <person name="Rokhsar D.S."/>
        </authorList>
    </citation>
    <scope>NUCLEOTIDE SEQUENCE [LARGE SCALE GENOMIC DNA]</scope>
    <source>
        <strain evidence="13">CH2 X CH6</strain>
    </source>
</reference>
<dbReference type="PANTHER" id="PTHR24249">
    <property type="entry name" value="HISTAMINE RECEPTOR-RELATED G-PROTEIN COUPLED RECEPTOR"/>
    <property type="match status" value="1"/>
</dbReference>
<keyword evidence="2" id="KW-1003">Cell membrane</keyword>
<evidence type="ECO:0000256" key="8">
    <source>
        <dbReference type="ARBA" id="ARBA00023224"/>
    </source>
</evidence>
<sequence>MAIFTVCGNGLVVWVIVGSPRFHNTCSALFCSLAVADFLLGSLVLPLHSAIQFLALGRECFPRLLLGFLFSLTYVLNGASLLTLCLLSIDRCIVVMYPLRYKTFMTRTKLATSLSLIWVFTLTSGTVKAARIIPRSPLTKLLLVSVLIPYAVIILSYALVYHQIKRQNRVRAVLTNTNQERFQKSEDRLAKTIAMVIGGFTASWTPFAFAIMILPEGVEDIDHPLLQSAALFTFISPAINPLLYFFRSKEFR</sequence>
<dbReference type="SMART" id="SM01381">
    <property type="entry name" value="7TM_GPCR_Srsx"/>
    <property type="match status" value="1"/>
</dbReference>
<evidence type="ECO:0000256" key="4">
    <source>
        <dbReference type="ARBA" id="ARBA00022989"/>
    </source>
</evidence>
<protein>
    <recommendedName>
        <fullName evidence="11">G-protein coupled receptors family 1 profile domain-containing protein</fullName>
    </recommendedName>
</protein>
<feature type="transmembrane region" description="Helical" evidence="10">
    <location>
        <begin position="225"/>
        <end position="246"/>
    </location>
</feature>
<dbReference type="Proteomes" id="UP000001593">
    <property type="component" value="Unassembled WGS sequence"/>
</dbReference>
<dbReference type="GO" id="GO:0007186">
    <property type="term" value="P:G protein-coupled receptor signaling pathway"/>
    <property type="evidence" value="ECO:0000318"/>
    <property type="project" value="GO_Central"/>
</dbReference>
<dbReference type="InterPro" id="IPR000276">
    <property type="entry name" value="GPCR_Rhodpsn"/>
</dbReference>
<dbReference type="EMBL" id="DS469691">
    <property type="protein sequence ID" value="EDO35667.1"/>
    <property type="molecule type" value="Genomic_DNA"/>
</dbReference>
<evidence type="ECO:0000256" key="1">
    <source>
        <dbReference type="ARBA" id="ARBA00004651"/>
    </source>
</evidence>
<evidence type="ECO:0000256" key="5">
    <source>
        <dbReference type="ARBA" id="ARBA00023040"/>
    </source>
</evidence>
<dbReference type="STRING" id="45351.A7SKS3"/>
<comment type="similarity">
    <text evidence="9">Belongs to the G-protein coupled receptor 1 family.</text>
</comment>
<evidence type="ECO:0000256" key="2">
    <source>
        <dbReference type="ARBA" id="ARBA00022475"/>
    </source>
</evidence>
<keyword evidence="13" id="KW-1185">Reference proteome</keyword>
<feature type="transmembrane region" description="Helical" evidence="10">
    <location>
        <begin position="110"/>
        <end position="129"/>
    </location>
</feature>
<comment type="subcellular location">
    <subcellularLocation>
        <location evidence="1">Cell membrane</location>
        <topology evidence="1">Multi-pass membrane protein</topology>
    </subcellularLocation>
</comment>
<dbReference type="SUPFAM" id="SSF81321">
    <property type="entry name" value="Family A G protein-coupled receptor-like"/>
    <property type="match status" value="1"/>
</dbReference>
<dbReference type="GO" id="GO:0005886">
    <property type="term" value="C:plasma membrane"/>
    <property type="evidence" value="ECO:0000318"/>
    <property type="project" value="GO_Central"/>
</dbReference>
<feature type="transmembrane region" description="Helical" evidence="10">
    <location>
        <begin position="141"/>
        <end position="161"/>
    </location>
</feature>
<keyword evidence="8 9" id="KW-0807">Transducer</keyword>
<evidence type="ECO:0000256" key="7">
    <source>
        <dbReference type="ARBA" id="ARBA00023170"/>
    </source>
</evidence>
<keyword evidence="5 9" id="KW-0297">G-protein coupled receptor</keyword>
<dbReference type="InterPro" id="IPR017452">
    <property type="entry name" value="GPCR_Rhodpsn_7TM"/>
</dbReference>
<feature type="non-terminal residue" evidence="12">
    <location>
        <position position="252"/>
    </location>
</feature>
<organism evidence="12 13">
    <name type="scientific">Nematostella vectensis</name>
    <name type="common">Starlet sea anemone</name>
    <dbReference type="NCBI Taxonomy" id="45351"/>
    <lineage>
        <taxon>Eukaryota</taxon>
        <taxon>Metazoa</taxon>
        <taxon>Cnidaria</taxon>
        <taxon>Anthozoa</taxon>
        <taxon>Hexacorallia</taxon>
        <taxon>Actiniaria</taxon>
        <taxon>Edwardsiidae</taxon>
        <taxon>Nematostella</taxon>
    </lineage>
</organism>
<dbReference type="PhylomeDB" id="A7SKS3"/>
<evidence type="ECO:0000259" key="11">
    <source>
        <dbReference type="PROSITE" id="PS50262"/>
    </source>
</evidence>
<evidence type="ECO:0000313" key="13">
    <source>
        <dbReference type="Proteomes" id="UP000001593"/>
    </source>
</evidence>
<dbReference type="InterPro" id="IPR050569">
    <property type="entry name" value="TAAR"/>
</dbReference>
<evidence type="ECO:0000256" key="9">
    <source>
        <dbReference type="RuleBase" id="RU000688"/>
    </source>
</evidence>
<dbReference type="eggNOG" id="KOG3656">
    <property type="taxonomic scope" value="Eukaryota"/>
</dbReference>
<dbReference type="PROSITE" id="PS00237">
    <property type="entry name" value="G_PROTEIN_RECEP_F1_1"/>
    <property type="match status" value="1"/>
</dbReference>
<dbReference type="HOGENOM" id="CLU_009579_11_5_1"/>
<dbReference type="PRINTS" id="PR00237">
    <property type="entry name" value="GPCRRHODOPSN"/>
</dbReference>
<name>A7SKS3_NEMVE</name>